<name>A0AAV7VA15_PLEWA</name>
<reference evidence="2" key="1">
    <citation type="journal article" date="2022" name="bioRxiv">
        <title>Sequencing and chromosome-scale assembly of the giantPleurodeles waltlgenome.</title>
        <authorList>
            <person name="Brown T."/>
            <person name="Elewa A."/>
            <person name="Iarovenko S."/>
            <person name="Subramanian E."/>
            <person name="Araus A.J."/>
            <person name="Petzold A."/>
            <person name="Susuki M."/>
            <person name="Suzuki K.-i.T."/>
            <person name="Hayashi T."/>
            <person name="Toyoda A."/>
            <person name="Oliveira C."/>
            <person name="Osipova E."/>
            <person name="Leigh N.D."/>
            <person name="Simon A."/>
            <person name="Yun M.H."/>
        </authorList>
    </citation>
    <scope>NUCLEOTIDE SEQUENCE</scope>
    <source>
        <strain evidence="2">20211129_DDA</strain>
        <tissue evidence="2">Liver</tissue>
    </source>
</reference>
<dbReference type="EMBL" id="JANPWB010000003">
    <property type="protein sequence ID" value="KAJ1198187.1"/>
    <property type="molecule type" value="Genomic_DNA"/>
</dbReference>
<dbReference type="AlphaFoldDB" id="A0AAV7VA15"/>
<gene>
    <name evidence="2" type="ORF">NDU88_002031</name>
</gene>
<dbReference type="Proteomes" id="UP001066276">
    <property type="component" value="Chromosome 2_1"/>
</dbReference>
<organism evidence="2 3">
    <name type="scientific">Pleurodeles waltl</name>
    <name type="common">Iberian ribbed newt</name>
    <dbReference type="NCBI Taxonomy" id="8319"/>
    <lineage>
        <taxon>Eukaryota</taxon>
        <taxon>Metazoa</taxon>
        <taxon>Chordata</taxon>
        <taxon>Craniata</taxon>
        <taxon>Vertebrata</taxon>
        <taxon>Euteleostomi</taxon>
        <taxon>Amphibia</taxon>
        <taxon>Batrachia</taxon>
        <taxon>Caudata</taxon>
        <taxon>Salamandroidea</taxon>
        <taxon>Salamandridae</taxon>
        <taxon>Pleurodelinae</taxon>
        <taxon>Pleurodeles</taxon>
    </lineage>
</organism>
<protein>
    <submittedName>
        <fullName evidence="2">Uncharacterized protein</fullName>
    </submittedName>
</protein>
<evidence type="ECO:0000313" key="3">
    <source>
        <dbReference type="Proteomes" id="UP001066276"/>
    </source>
</evidence>
<keyword evidence="3" id="KW-1185">Reference proteome</keyword>
<comment type="caution">
    <text evidence="2">The sequence shown here is derived from an EMBL/GenBank/DDBJ whole genome shotgun (WGS) entry which is preliminary data.</text>
</comment>
<feature type="compositionally biased region" description="Basic and acidic residues" evidence="1">
    <location>
        <begin position="22"/>
        <end position="58"/>
    </location>
</feature>
<accession>A0AAV7VA15</accession>
<feature type="region of interest" description="Disordered" evidence="1">
    <location>
        <begin position="22"/>
        <end position="82"/>
    </location>
</feature>
<evidence type="ECO:0000256" key="1">
    <source>
        <dbReference type="SAM" id="MobiDB-lite"/>
    </source>
</evidence>
<sequence>MIECPSTSKCVTSLCCDSVKNQEEDTRAGEECAQKGDADSGEEGKPDWRGTTEKTTSKDEEEASGSHFAEKGSKQTATTEDP</sequence>
<evidence type="ECO:0000313" key="2">
    <source>
        <dbReference type="EMBL" id="KAJ1198187.1"/>
    </source>
</evidence>
<proteinExistence type="predicted"/>